<dbReference type="EMBL" id="JACSRA010000009">
    <property type="protein sequence ID" value="MBD7911216.1"/>
    <property type="molecule type" value="Genomic_DNA"/>
</dbReference>
<dbReference type="InterPro" id="IPR001466">
    <property type="entry name" value="Beta-lactam-related"/>
</dbReference>
<dbReference type="PANTHER" id="PTHR46825">
    <property type="entry name" value="D-ALANYL-D-ALANINE-CARBOXYPEPTIDASE/ENDOPEPTIDASE AMPH"/>
    <property type="match status" value="1"/>
</dbReference>
<keyword evidence="3" id="KW-0732">Signal</keyword>
<comment type="caution">
    <text evidence="5">The sequence shown here is derived from an EMBL/GenBank/DDBJ whole genome shotgun (WGS) entry which is preliminary data.</text>
</comment>
<organism evidence="5 6">
    <name type="scientific">Clostridium cibarium</name>
    <dbReference type="NCBI Taxonomy" id="2762247"/>
    <lineage>
        <taxon>Bacteria</taxon>
        <taxon>Bacillati</taxon>
        <taxon>Bacillota</taxon>
        <taxon>Clostridia</taxon>
        <taxon>Eubacteriales</taxon>
        <taxon>Clostridiaceae</taxon>
        <taxon>Clostridium</taxon>
    </lineage>
</organism>
<protein>
    <submittedName>
        <fullName evidence="5">Beta-lactamase family protein</fullName>
    </submittedName>
</protein>
<proteinExistence type="predicted"/>
<keyword evidence="6" id="KW-1185">Reference proteome</keyword>
<reference evidence="5 6" key="1">
    <citation type="submission" date="2020-08" db="EMBL/GenBank/DDBJ databases">
        <title>A Genomic Blueprint of the Chicken Gut Microbiome.</title>
        <authorList>
            <person name="Gilroy R."/>
            <person name="Ravi A."/>
            <person name="Getino M."/>
            <person name="Pursley I."/>
            <person name="Horton D.L."/>
            <person name="Alikhan N.-F."/>
            <person name="Baker D."/>
            <person name="Gharbi K."/>
            <person name="Hall N."/>
            <person name="Watson M."/>
            <person name="Adriaenssens E.M."/>
            <person name="Foster-Nyarko E."/>
            <person name="Jarju S."/>
            <person name="Secka A."/>
            <person name="Antonio M."/>
            <person name="Oren A."/>
            <person name="Chaudhuri R."/>
            <person name="La Ragione R.M."/>
            <person name="Hildebrand F."/>
            <person name="Pallen M.J."/>
        </authorList>
    </citation>
    <scope>NUCLEOTIDE SEQUENCE [LARGE SCALE GENOMIC DNA]</scope>
    <source>
        <strain evidence="5 6">Sa3CVN1</strain>
    </source>
</reference>
<evidence type="ECO:0000256" key="2">
    <source>
        <dbReference type="ARBA" id="ARBA00023136"/>
    </source>
</evidence>
<dbReference type="Gene3D" id="3.40.710.10">
    <property type="entry name" value="DD-peptidase/beta-lactamase superfamily"/>
    <property type="match status" value="1"/>
</dbReference>
<gene>
    <name evidence="5" type="ORF">H9661_07590</name>
</gene>
<evidence type="ECO:0000313" key="5">
    <source>
        <dbReference type="EMBL" id="MBD7911216.1"/>
    </source>
</evidence>
<evidence type="ECO:0000313" key="6">
    <source>
        <dbReference type="Proteomes" id="UP000627781"/>
    </source>
</evidence>
<feature type="domain" description="Beta-lactamase-related" evidence="4">
    <location>
        <begin position="98"/>
        <end position="428"/>
    </location>
</feature>
<evidence type="ECO:0000256" key="1">
    <source>
        <dbReference type="ARBA" id="ARBA00004370"/>
    </source>
</evidence>
<dbReference type="InterPro" id="IPR012338">
    <property type="entry name" value="Beta-lactam/transpept-like"/>
</dbReference>
<name>A0ABR8PSR3_9CLOT</name>
<dbReference type="Pfam" id="PF00144">
    <property type="entry name" value="Beta-lactamase"/>
    <property type="match status" value="1"/>
</dbReference>
<dbReference type="InterPro" id="IPR050491">
    <property type="entry name" value="AmpC-like"/>
</dbReference>
<feature type="chain" id="PRO_5045243294" evidence="3">
    <location>
        <begin position="26"/>
        <end position="740"/>
    </location>
</feature>
<comment type="subcellular location">
    <subcellularLocation>
        <location evidence="1">Membrane</location>
    </subcellularLocation>
</comment>
<accession>A0ABR8PSR3</accession>
<evidence type="ECO:0000256" key="3">
    <source>
        <dbReference type="SAM" id="SignalP"/>
    </source>
</evidence>
<keyword evidence="2" id="KW-0472">Membrane</keyword>
<sequence>MKMKKRVVSLILVALISASSKSVFAVDQNSIGILDTKNPNNTITLDLAPKTIDGQKIKIPDTNDVQKFRRENNSQVKSVADNGYEQAKAVAEQKASSLISQYGSTSVQYALVNNGKIVLSGNAGAYSKEENKLLTADNMYGIASVSKMFVTTAVMKLVDEGKVNLDAPVNQYIKEFRMADDRYKKITVRMLLNHSSGLMGSCYSNALLFGDNDTYAHDTLLEQLKTQRLKTDPGTCSVYCNDGFSLAEILVEHVTGDSYTEYITKNITNTLKMNNTKTPVSKFDRDKLAKTYYPEINNAVPTENLNSIGAGGVYSSAEDLCRFATTFTQNSNKILSNNSLSAMENKEYLKGIWPEEKDNILGYGLGWDSVNLYPFNQYNIKALSKGGDTEFYHSYLTVLPEQNMAIAILSSGGGSNSDGVMAQEVLLAALKEKGVISDIKLDKTFTPPQKVAVPSEQKKYEGLYELSQGFIDVKIDESGSLILSNPLEPQGAKQTLYYTKDGTFVTSDGSTNIKFVEESNGETYLEQFGYLNLSGLGQTVIDAYVAQKEEANNLNERVSKVWEKRYGKKYYLLNEKYSSVYYILPLEAVQSIDVKGIEGYFGIDKIVDENSAISTLDGPGMMSRDQNDYKFYMKDKHEYLSAGGRVYVEEDAMKALPTKDKFSCKIGKDGYAKWYAIGDESADKKITVDIPKNAAFVVYNSNGKVLNNSLISGSNKVTLPKDGKIVFLGGSHAKFTIKYE</sequence>
<evidence type="ECO:0000259" key="4">
    <source>
        <dbReference type="Pfam" id="PF00144"/>
    </source>
</evidence>
<dbReference type="PANTHER" id="PTHR46825:SF11">
    <property type="entry name" value="PENICILLIN-BINDING PROTEIN 4"/>
    <property type="match status" value="1"/>
</dbReference>
<dbReference type="SUPFAM" id="SSF56601">
    <property type="entry name" value="beta-lactamase/transpeptidase-like"/>
    <property type="match status" value="1"/>
</dbReference>
<feature type="signal peptide" evidence="3">
    <location>
        <begin position="1"/>
        <end position="25"/>
    </location>
</feature>
<dbReference type="Proteomes" id="UP000627781">
    <property type="component" value="Unassembled WGS sequence"/>
</dbReference>